<evidence type="ECO:0000313" key="2">
    <source>
        <dbReference type="EMBL" id="KOM27042.1"/>
    </source>
</evidence>
<proteinExistence type="predicted"/>
<reference evidence="3" key="1">
    <citation type="journal article" date="2015" name="Proc. Natl. Acad. Sci. U.S.A.">
        <title>Genome sequencing of adzuki bean (Vigna angularis) provides insight into high starch and low fat accumulation and domestication.</title>
        <authorList>
            <person name="Yang K."/>
            <person name="Tian Z."/>
            <person name="Chen C."/>
            <person name="Luo L."/>
            <person name="Zhao B."/>
            <person name="Wang Z."/>
            <person name="Yu L."/>
            <person name="Li Y."/>
            <person name="Sun Y."/>
            <person name="Li W."/>
            <person name="Chen Y."/>
            <person name="Li Y."/>
            <person name="Zhang Y."/>
            <person name="Ai D."/>
            <person name="Zhao J."/>
            <person name="Shang C."/>
            <person name="Ma Y."/>
            <person name="Wu B."/>
            <person name="Wang M."/>
            <person name="Gao L."/>
            <person name="Sun D."/>
            <person name="Zhang P."/>
            <person name="Guo F."/>
            <person name="Wang W."/>
            <person name="Li Y."/>
            <person name="Wang J."/>
            <person name="Varshney R.K."/>
            <person name="Wang J."/>
            <person name="Ling H.Q."/>
            <person name="Wan P."/>
        </authorList>
    </citation>
    <scope>NUCLEOTIDE SEQUENCE</scope>
    <source>
        <strain evidence="3">cv. Jingnong 6</strain>
    </source>
</reference>
<evidence type="ECO:0000313" key="3">
    <source>
        <dbReference type="Proteomes" id="UP000053144"/>
    </source>
</evidence>
<organism evidence="2 3">
    <name type="scientific">Phaseolus angularis</name>
    <name type="common">Azuki bean</name>
    <name type="synonym">Vigna angularis</name>
    <dbReference type="NCBI Taxonomy" id="3914"/>
    <lineage>
        <taxon>Eukaryota</taxon>
        <taxon>Viridiplantae</taxon>
        <taxon>Streptophyta</taxon>
        <taxon>Embryophyta</taxon>
        <taxon>Tracheophyta</taxon>
        <taxon>Spermatophyta</taxon>
        <taxon>Magnoliopsida</taxon>
        <taxon>eudicotyledons</taxon>
        <taxon>Gunneridae</taxon>
        <taxon>Pentapetalae</taxon>
        <taxon>rosids</taxon>
        <taxon>fabids</taxon>
        <taxon>Fabales</taxon>
        <taxon>Fabaceae</taxon>
        <taxon>Papilionoideae</taxon>
        <taxon>50 kb inversion clade</taxon>
        <taxon>NPAAA clade</taxon>
        <taxon>indigoferoid/millettioid clade</taxon>
        <taxon>Phaseoleae</taxon>
        <taxon>Vigna</taxon>
    </lineage>
</organism>
<dbReference type="AlphaFoldDB" id="A0A0L9T911"/>
<gene>
    <name evidence="2" type="ORF">LR48_Vigan377s000200</name>
</gene>
<name>A0A0L9T911_PHAAN</name>
<dbReference type="Proteomes" id="UP000053144">
    <property type="component" value="Unassembled WGS sequence"/>
</dbReference>
<protein>
    <submittedName>
        <fullName evidence="2">Uncharacterized protein</fullName>
    </submittedName>
</protein>
<evidence type="ECO:0000256" key="1">
    <source>
        <dbReference type="SAM" id="MobiDB-lite"/>
    </source>
</evidence>
<feature type="region of interest" description="Disordered" evidence="1">
    <location>
        <begin position="59"/>
        <end position="87"/>
    </location>
</feature>
<accession>A0A0L9T911</accession>
<dbReference type="EMBL" id="KQ258365">
    <property type="protein sequence ID" value="KOM27042.1"/>
    <property type="molecule type" value="Genomic_DNA"/>
</dbReference>
<dbReference type="Gramene" id="KOM27042">
    <property type="protein sequence ID" value="KOM27042"/>
    <property type="gene ID" value="LR48_Vigan377s000200"/>
</dbReference>
<sequence>MQSLHRGQVATTEMIIGMYDTPQDIGGLWMNLTMWWHGQRSKLRVVELEQLKLQLWITMDDDEEEDDDAFEDAEEEEEEEDSDDNMG</sequence>